<organism evidence="2 3">
    <name type="scientific">Prorocentrum cordatum</name>
    <dbReference type="NCBI Taxonomy" id="2364126"/>
    <lineage>
        <taxon>Eukaryota</taxon>
        <taxon>Sar</taxon>
        <taxon>Alveolata</taxon>
        <taxon>Dinophyceae</taxon>
        <taxon>Prorocentrales</taxon>
        <taxon>Prorocentraceae</taxon>
        <taxon>Prorocentrum</taxon>
    </lineage>
</organism>
<accession>A0ABN9RD17</accession>
<dbReference type="Proteomes" id="UP001189429">
    <property type="component" value="Unassembled WGS sequence"/>
</dbReference>
<feature type="region of interest" description="Disordered" evidence="1">
    <location>
        <begin position="1"/>
        <end position="32"/>
    </location>
</feature>
<feature type="region of interest" description="Disordered" evidence="1">
    <location>
        <begin position="229"/>
        <end position="271"/>
    </location>
</feature>
<evidence type="ECO:0000313" key="2">
    <source>
        <dbReference type="EMBL" id="CAK0816880.1"/>
    </source>
</evidence>
<evidence type="ECO:0000256" key="1">
    <source>
        <dbReference type="SAM" id="MobiDB-lite"/>
    </source>
</evidence>
<proteinExistence type="predicted"/>
<dbReference type="EMBL" id="CAUYUJ010006300">
    <property type="protein sequence ID" value="CAK0816880.1"/>
    <property type="molecule type" value="Genomic_DNA"/>
</dbReference>
<comment type="caution">
    <text evidence="2">The sequence shown here is derived from an EMBL/GenBank/DDBJ whole genome shotgun (WGS) entry which is preliminary data.</text>
</comment>
<feature type="non-terminal residue" evidence="2">
    <location>
        <position position="1"/>
    </location>
</feature>
<keyword evidence="3" id="KW-1185">Reference proteome</keyword>
<sequence>TPSARLDLSGRRKRREGRGAASREDEEGACHSRCSTDGWHYGKQECLSAVLARAIAEALGKRSGLARSVWPAEYGHKTRDLPRREAPLPSGGSRQVERLVGAAEGSRASVEVTPPDLQVAGLGPLAAESPVEVLAVADDGHPLLGPLRQPRQEPPEAAPVGPVHERLQLHEVLALHDGGSKALAEELAAGARRALPGAVHHELDALAPQEVRAARALPSAAHLIGQRRVQVAQEQPGGGAEVLAPWQGQRGKPREDGAGGAPGRSPSTPRA</sequence>
<gene>
    <name evidence="2" type="ORF">PCOR1329_LOCUS19651</name>
</gene>
<reference evidence="2" key="1">
    <citation type="submission" date="2023-10" db="EMBL/GenBank/DDBJ databases">
        <authorList>
            <person name="Chen Y."/>
            <person name="Shah S."/>
            <person name="Dougan E. K."/>
            <person name="Thang M."/>
            <person name="Chan C."/>
        </authorList>
    </citation>
    <scope>NUCLEOTIDE SEQUENCE [LARGE SCALE GENOMIC DNA]</scope>
</reference>
<protein>
    <submittedName>
        <fullName evidence="2">Uncharacterized protein</fullName>
    </submittedName>
</protein>
<evidence type="ECO:0000313" key="3">
    <source>
        <dbReference type="Proteomes" id="UP001189429"/>
    </source>
</evidence>
<name>A0ABN9RD17_9DINO</name>